<accession>A0A0G1MX53</accession>
<organism evidence="1 2">
    <name type="scientific">Candidatus Collierbacteria bacterium GW2011_GWA2_44_99</name>
    <dbReference type="NCBI Taxonomy" id="1618380"/>
    <lineage>
        <taxon>Bacteria</taxon>
        <taxon>Candidatus Collieribacteriota</taxon>
    </lineage>
</organism>
<comment type="caution">
    <text evidence="1">The sequence shown here is derived from an EMBL/GenBank/DDBJ whole genome shotgun (WGS) entry which is preliminary data.</text>
</comment>
<dbReference type="AlphaFoldDB" id="A0A0G1MX53"/>
<feature type="non-terminal residue" evidence="1">
    <location>
        <position position="120"/>
    </location>
</feature>
<dbReference type="Proteomes" id="UP000034797">
    <property type="component" value="Unassembled WGS sequence"/>
</dbReference>
<dbReference type="EMBL" id="LCJW01000034">
    <property type="protein sequence ID" value="KKT85357.1"/>
    <property type="molecule type" value="Genomic_DNA"/>
</dbReference>
<reference evidence="1 2" key="1">
    <citation type="journal article" date="2015" name="Nature">
        <title>rRNA introns, odd ribosomes, and small enigmatic genomes across a large radiation of phyla.</title>
        <authorList>
            <person name="Brown C.T."/>
            <person name="Hug L.A."/>
            <person name="Thomas B.C."/>
            <person name="Sharon I."/>
            <person name="Castelle C.J."/>
            <person name="Singh A."/>
            <person name="Wilkins M.J."/>
            <person name="Williams K.H."/>
            <person name="Banfield J.F."/>
        </authorList>
    </citation>
    <scope>NUCLEOTIDE SEQUENCE [LARGE SCALE GENOMIC DNA]</scope>
</reference>
<name>A0A0G1MX53_9BACT</name>
<evidence type="ECO:0000313" key="1">
    <source>
        <dbReference type="EMBL" id="KKT85357.1"/>
    </source>
</evidence>
<proteinExistence type="predicted"/>
<gene>
    <name evidence="1" type="ORF">UW84_C0034G0001</name>
</gene>
<protein>
    <submittedName>
        <fullName evidence="1">Uncharacterized protein</fullName>
    </submittedName>
</protein>
<evidence type="ECO:0000313" key="2">
    <source>
        <dbReference type="Proteomes" id="UP000034797"/>
    </source>
</evidence>
<sequence>MEAKLEKLSSVTCSWCGHKGVPGDGNGVFRDVDVDFNTLSYPGIPICGGCGGLGVEYEVEDFKARTSRICDLRFKFHPVDDLQEPPTVIPYVALRELIKEVEELVKYYGPASENSFSSRL</sequence>